<accession>Q97KU2</accession>
<dbReference type="HOGENOM" id="CLU_090389_16_1_9"/>
<dbReference type="EMBL" id="AE001437">
    <property type="protein sequence ID" value="AAK78800.1"/>
    <property type="molecule type" value="Genomic_DNA"/>
</dbReference>
<dbReference type="InterPro" id="IPR013766">
    <property type="entry name" value="Thioredoxin_domain"/>
</dbReference>
<sequence length="106" mass="12363">MESLQSIKEIRKYIENNELVLMYFRSDNSGICYALDPLIEAISKKYSKISSVKVNTGNLPSVPADFKIFTVPEVIIFMNGSIVIEHFKYINFREIEEVLLRYYKCI</sequence>
<organism evidence="2 3">
    <name type="scientific">Clostridium acetobutylicum (strain ATCC 824 / DSM 792 / JCM 1419 / IAM 19013 / LMG 5710 / NBRC 13948 / NRRL B-527 / VKM B-1787 / 2291 / W)</name>
    <dbReference type="NCBI Taxonomy" id="272562"/>
    <lineage>
        <taxon>Bacteria</taxon>
        <taxon>Bacillati</taxon>
        <taxon>Bacillota</taxon>
        <taxon>Clostridia</taxon>
        <taxon>Eubacteriales</taxon>
        <taxon>Clostridiaceae</taxon>
        <taxon>Clostridium</taxon>
    </lineage>
</organism>
<dbReference type="SMR" id="Q97KU2"/>
<dbReference type="eggNOG" id="COG0526">
    <property type="taxonomic scope" value="Bacteria"/>
</dbReference>
<keyword evidence="3" id="KW-1185">Reference proteome</keyword>
<dbReference type="GeneID" id="44997334"/>
<dbReference type="SUPFAM" id="SSF52833">
    <property type="entry name" value="Thioredoxin-like"/>
    <property type="match status" value="1"/>
</dbReference>
<protein>
    <submittedName>
        <fullName evidence="2">Thioredoxin</fullName>
    </submittedName>
</protein>
<evidence type="ECO:0000313" key="2">
    <source>
        <dbReference type="EMBL" id="AAK78800.1"/>
    </source>
</evidence>
<feature type="domain" description="Thioredoxin" evidence="1">
    <location>
        <begin position="11"/>
        <end position="85"/>
    </location>
</feature>
<gene>
    <name evidence="2" type="ordered locus">CA_C0824</name>
</gene>
<evidence type="ECO:0000259" key="1">
    <source>
        <dbReference type="Pfam" id="PF00085"/>
    </source>
</evidence>
<dbReference type="OrthoDB" id="411356at2"/>
<proteinExistence type="predicted"/>
<dbReference type="RefSeq" id="WP_010964142.1">
    <property type="nucleotide sequence ID" value="NC_003030.1"/>
</dbReference>
<dbReference type="Proteomes" id="UP000000814">
    <property type="component" value="Chromosome"/>
</dbReference>
<dbReference type="KEGG" id="cac:CA_C0824"/>
<dbReference type="CDD" id="cd02947">
    <property type="entry name" value="TRX_family"/>
    <property type="match status" value="1"/>
</dbReference>
<dbReference type="InterPro" id="IPR036249">
    <property type="entry name" value="Thioredoxin-like_sf"/>
</dbReference>
<dbReference type="AlphaFoldDB" id="Q97KU2"/>
<dbReference type="STRING" id="272562.CA_C0824"/>
<dbReference type="Gene3D" id="3.40.30.10">
    <property type="entry name" value="Glutaredoxin"/>
    <property type="match status" value="1"/>
</dbReference>
<evidence type="ECO:0000313" key="3">
    <source>
        <dbReference type="Proteomes" id="UP000000814"/>
    </source>
</evidence>
<dbReference type="DNASU" id="1117007"/>
<dbReference type="PIR" id="E97001">
    <property type="entry name" value="E97001"/>
</dbReference>
<dbReference type="PATRIC" id="fig|272562.8.peg.1029"/>
<name>Q97KU2_CLOAB</name>
<dbReference type="Pfam" id="PF00085">
    <property type="entry name" value="Thioredoxin"/>
    <property type="match status" value="1"/>
</dbReference>
<reference evidence="2 3" key="1">
    <citation type="journal article" date="2001" name="J. Bacteriol.">
        <title>Genome sequence and comparative analysis of the solvent-producing bacterium Clostridium acetobutylicum.</title>
        <authorList>
            <person name="Nolling J."/>
            <person name="Breton G."/>
            <person name="Omelchenko M.V."/>
            <person name="Makarova K.S."/>
            <person name="Zeng Q."/>
            <person name="Gibson R."/>
            <person name="Lee H.M."/>
            <person name="Dubois J."/>
            <person name="Qiu D."/>
            <person name="Hitti J."/>
            <person name="Wolf Y.I."/>
            <person name="Tatusov R.L."/>
            <person name="Sabathe F."/>
            <person name="Doucette-Stamm L."/>
            <person name="Soucaille P."/>
            <person name="Daly M.J."/>
            <person name="Bennett G.N."/>
            <person name="Koonin E.V."/>
            <person name="Smith D.R."/>
        </authorList>
    </citation>
    <scope>NUCLEOTIDE SEQUENCE [LARGE SCALE GENOMIC DNA]</scope>
    <source>
        <strain evidence="3">ATCC 824 / DSM 792 / JCM 1419 / LMG 5710 / VKM B-1787</strain>
    </source>
</reference>